<sequence>MALTSLLLKALGLGAIVLVIQYVVAYLSSPLKKIPGPFVAKFSNLWRFCNHYGQTHIETQKELHKKYGDVVRLGPNTVSIADAGLIKTIYSTRGTFLKSDYYSVNDALQNGHIIQNLFSTRSNEYHSKGLKPVQKLYNLQSALKLEPLMNEDLRYFGNELERRFMQDGNKGKTCDIADWISYFAWDFLGDMTWSKRMGFMEQGKDVGGMLQTAENVMRYFSVVGQIPALDKLLGKNPYTTKLHKFDDFSVAAGHAVERFMDRMRDLDSFKDKKDFVNGFLAAKQEHPSLVGDNEVIGYMILNILGGADTLAICTKATFYHLLKSPSAKAKLVQELRSANLSNPAPYQSLEKLPYLDACIKEGLRIHPVVGHILERVVPAAGLTLPDGTILPPGTIVGTNPWILHTDTRVFGDDAEQYRPERWLQADNEDAAAYAARLKKMKEADLSFGGGNRVCLGRPLALVELYKVVSFVFASYDIELEDPTKEWDLHKQWFVWPHDVKVKMSRVEKA</sequence>
<keyword evidence="5 6" id="KW-0349">Heme</keyword>
<dbReference type="GO" id="GO:0005506">
    <property type="term" value="F:iron ion binding"/>
    <property type="evidence" value="ECO:0007669"/>
    <property type="project" value="InterPro"/>
</dbReference>
<dbReference type="PRINTS" id="PR00385">
    <property type="entry name" value="P450"/>
</dbReference>
<evidence type="ECO:0000313" key="8">
    <source>
        <dbReference type="Proteomes" id="UP000801428"/>
    </source>
</evidence>
<comment type="cofactor">
    <cofactor evidence="1 5">
        <name>heme</name>
        <dbReference type="ChEBI" id="CHEBI:30413"/>
    </cofactor>
</comment>
<dbReference type="SUPFAM" id="SSF48264">
    <property type="entry name" value="Cytochrome P450"/>
    <property type="match status" value="1"/>
</dbReference>
<dbReference type="PANTHER" id="PTHR24305:SF232">
    <property type="entry name" value="P450, PUTATIVE (EUROFUNG)-RELATED"/>
    <property type="match status" value="1"/>
</dbReference>
<comment type="caution">
    <text evidence="7">The sequence shown here is derived from an EMBL/GenBank/DDBJ whole genome shotgun (WGS) entry which is preliminary data.</text>
</comment>
<dbReference type="OrthoDB" id="3934656at2759"/>
<dbReference type="InterPro" id="IPR001128">
    <property type="entry name" value="Cyt_P450"/>
</dbReference>
<gene>
    <name evidence="7" type="ORF">E8E13_008734</name>
</gene>
<evidence type="ECO:0000313" key="7">
    <source>
        <dbReference type="EMBL" id="KAF3003142.1"/>
    </source>
</evidence>
<protein>
    <recommendedName>
        <fullName evidence="9">Cytochrome P450</fullName>
    </recommendedName>
</protein>
<proteinExistence type="inferred from homology"/>
<evidence type="ECO:0000256" key="2">
    <source>
        <dbReference type="ARBA" id="ARBA00010617"/>
    </source>
</evidence>
<keyword evidence="6" id="KW-0560">Oxidoreductase</keyword>
<name>A0A9P4TFR8_CURKU</name>
<dbReference type="Proteomes" id="UP000801428">
    <property type="component" value="Unassembled WGS sequence"/>
</dbReference>
<comment type="similarity">
    <text evidence="2 6">Belongs to the cytochrome P450 family.</text>
</comment>
<feature type="binding site" description="axial binding residue" evidence="5">
    <location>
        <position position="454"/>
    </location>
    <ligand>
        <name>heme</name>
        <dbReference type="ChEBI" id="CHEBI:30413"/>
    </ligand>
    <ligandPart>
        <name>Fe</name>
        <dbReference type="ChEBI" id="CHEBI:18248"/>
    </ligandPart>
</feature>
<evidence type="ECO:0000256" key="5">
    <source>
        <dbReference type="PIRSR" id="PIRSR602403-1"/>
    </source>
</evidence>
<evidence type="ECO:0000256" key="3">
    <source>
        <dbReference type="ARBA" id="ARBA00022723"/>
    </source>
</evidence>
<dbReference type="GO" id="GO:0020037">
    <property type="term" value="F:heme binding"/>
    <property type="evidence" value="ECO:0007669"/>
    <property type="project" value="InterPro"/>
</dbReference>
<keyword evidence="6" id="KW-0503">Monooxygenase</keyword>
<dbReference type="InterPro" id="IPR002403">
    <property type="entry name" value="Cyt_P450_E_grp-IV"/>
</dbReference>
<dbReference type="Pfam" id="PF00067">
    <property type="entry name" value="p450"/>
    <property type="match status" value="1"/>
</dbReference>
<dbReference type="PANTHER" id="PTHR24305">
    <property type="entry name" value="CYTOCHROME P450"/>
    <property type="match status" value="1"/>
</dbReference>
<reference evidence="7" key="1">
    <citation type="submission" date="2019-04" db="EMBL/GenBank/DDBJ databases">
        <title>Sequencing of skin fungus with MAO and IRED activity.</title>
        <authorList>
            <person name="Marsaioli A.J."/>
            <person name="Bonatto J.M.C."/>
            <person name="Reis Junior O."/>
        </authorList>
    </citation>
    <scope>NUCLEOTIDE SEQUENCE</scope>
    <source>
        <strain evidence="7">30M1</strain>
    </source>
</reference>
<dbReference type="EMBL" id="SWKU01000010">
    <property type="protein sequence ID" value="KAF3003142.1"/>
    <property type="molecule type" value="Genomic_DNA"/>
</dbReference>
<dbReference type="CDD" id="cd11060">
    <property type="entry name" value="CYP57A1-like"/>
    <property type="match status" value="1"/>
</dbReference>
<evidence type="ECO:0000256" key="1">
    <source>
        <dbReference type="ARBA" id="ARBA00001971"/>
    </source>
</evidence>
<accession>A0A9P4TFR8</accession>
<keyword evidence="3 5" id="KW-0479">Metal-binding</keyword>
<evidence type="ECO:0008006" key="9">
    <source>
        <dbReference type="Google" id="ProtNLM"/>
    </source>
</evidence>
<dbReference type="GO" id="GO:0016705">
    <property type="term" value="F:oxidoreductase activity, acting on paired donors, with incorporation or reduction of molecular oxygen"/>
    <property type="evidence" value="ECO:0007669"/>
    <property type="project" value="InterPro"/>
</dbReference>
<dbReference type="InterPro" id="IPR050121">
    <property type="entry name" value="Cytochrome_P450_monoxygenase"/>
</dbReference>
<dbReference type="InterPro" id="IPR017972">
    <property type="entry name" value="Cyt_P450_CS"/>
</dbReference>
<dbReference type="Gene3D" id="1.10.630.10">
    <property type="entry name" value="Cytochrome P450"/>
    <property type="match status" value="1"/>
</dbReference>
<evidence type="ECO:0000256" key="4">
    <source>
        <dbReference type="ARBA" id="ARBA00023004"/>
    </source>
</evidence>
<dbReference type="PROSITE" id="PS00086">
    <property type="entry name" value="CYTOCHROME_P450"/>
    <property type="match status" value="1"/>
</dbReference>
<dbReference type="AlphaFoldDB" id="A0A9P4TFR8"/>
<dbReference type="PRINTS" id="PR00465">
    <property type="entry name" value="EP450IV"/>
</dbReference>
<dbReference type="GO" id="GO:0004497">
    <property type="term" value="F:monooxygenase activity"/>
    <property type="evidence" value="ECO:0007669"/>
    <property type="project" value="UniProtKB-KW"/>
</dbReference>
<keyword evidence="8" id="KW-1185">Reference proteome</keyword>
<organism evidence="7 8">
    <name type="scientific">Curvularia kusanoi</name>
    <name type="common">Cochliobolus kusanoi</name>
    <dbReference type="NCBI Taxonomy" id="90978"/>
    <lineage>
        <taxon>Eukaryota</taxon>
        <taxon>Fungi</taxon>
        <taxon>Dikarya</taxon>
        <taxon>Ascomycota</taxon>
        <taxon>Pezizomycotina</taxon>
        <taxon>Dothideomycetes</taxon>
        <taxon>Pleosporomycetidae</taxon>
        <taxon>Pleosporales</taxon>
        <taxon>Pleosporineae</taxon>
        <taxon>Pleosporaceae</taxon>
        <taxon>Curvularia</taxon>
    </lineage>
</organism>
<dbReference type="InterPro" id="IPR036396">
    <property type="entry name" value="Cyt_P450_sf"/>
</dbReference>
<evidence type="ECO:0000256" key="6">
    <source>
        <dbReference type="RuleBase" id="RU000461"/>
    </source>
</evidence>
<keyword evidence="4 5" id="KW-0408">Iron</keyword>